<dbReference type="SUPFAM" id="SSF81324">
    <property type="entry name" value="Voltage-gated potassium channels"/>
    <property type="match status" value="2"/>
</dbReference>
<evidence type="ECO:0000256" key="10">
    <source>
        <dbReference type="ARBA" id="ARBA00023065"/>
    </source>
</evidence>
<keyword evidence="13" id="KW-0407">Ion channel</keyword>
<evidence type="ECO:0000259" key="18">
    <source>
        <dbReference type="Pfam" id="PF00520"/>
    </source>
</evidence>
<feature type="transmembrane region" description="Helical" evidence="17">
    <location>
        <begin position="688"/>
        <end position="708"/>
    </location>
</feature>
<keyword evidence="4" id="KW-0109">Calcium transport</keyword>
<dbReference type="InterPro" id="IPR050599">
    <property type="entry name" value="VDCC_alpha-1_subunit"/>
</dbReference>
<evidence type="ECO:0000256" key="11">
    <source>
        <dbReference type="ARBA" id="ARBA00023136"/>
    </source>
</evidence>
<dbReference type="Gene3D" id="1.20.120.350">
    <property type="entry name" value="Voltage-gated potassium channels. Chain C"/>
    <property type="match status" value="2"/>
</dbReference>
<proteinExistence type="inferred from homology"/>
<dbReference type="InterPro" id="IPR027359">
    <property type="entry name" value="Volt_channel_dom_sf"/>
</dbReference>
<organism evidence="19 20">
    <name type="scientific">Pycnococcus provasolii</name>
    <dbReference type="NCBI Taxonomy" id="41880"/>
    <lineage>
        <taxon>Eukaryota</taxon>
        <taxon>Viridiplantae</taxon>
        <taxon>Chlorophyta</taxon>
        <taxon>Pseudoscourfieldiophyceae</taxon>
        <taxon>Pseudoscourfieldiales</taxon>
        <taxon>Pycnococcaceae</taxon>
        <taxon>Pycnococcus</taxon>
    </lineage>
</organism>
<evidence type="ECO:0000256" key="8">
    <source>
        <dbReference type="ARBA" id="ARBA00022882"/>
    </source>
</evidence>
<dbReference type="GO" id="GO:0005891">
    <property type="term" value="C:voltage-gated calcium channel complex"/>
    <property type="evidence" value="ECO:0007669"/>
    <property type="project" value="TreeGrafter"/>
</dbReference>
<dbReference type="Proteomes" id="UP000660262">
    <property type="component" value="Unassembled WGS sequence"/>
</dbReference>
<evidence type="ECO:0000256" key="1">
    <source>
        <dbReference type="ARBA" id="ARBA00004651"/>
    </source>
</evidence>
<feature type="transmembrane region" description="Helical" evidence="17">
    <location>
        <begin position="359"/>
        <end position="384"/>
    </location>
</feature>
<accession>A0A830HLB8</accession>
<name>A0A830HLB8_9CHLO</name>
<comment type="caution">
    <text evidence="19">The sequence shown here is derived from an EMBL/GenBank/DDBJ whole genome shotgun (WGS) entry which is preliminary data.</text>
</comment>
<dbReference type="OrthoDB" id="496478at2759"/>
<dbReference type="PANTHER" id="PTHR45628">
    <property type="entry name" value="VOLTAGE-DEPENDENT CALCIUM CHANNEL TYPE A SUBUNIT ALPHA-1"/>
    <property type="match status" value="1"/>
</dbReference>
<keyword evidence="7" id="KW-0106">Calcium</keyword>
<dbReference type="GO" id="GO:0008331">
    <property type="term" value="F:high voltage-gated calcium channel activity"/>
    <property type="evidence" value="ECO:0007669"/>
    <property type="project" value="TreeGrafter"/>
</dbReference>
<keyword evidence="6 17" id="KW-0812">Transmembrane</keyword>
<keyword evidence="20" id="KW-1185">Reference proteome</keyword>
<comment type="similarity">
    <text evidence="14">Belongs to the calcium channel alpha-1 subunit (TC 1.A.1.11) family.</text>
</comment>
<keyword evidence="11 17" id="KW-0472">Membrane</keyword>
<dbReference type="Gene3D" id="1.10.238.10">
    <property type="entry name" value="EF-hand"/>
    <property type="match status" value="1"/>
</dbReference>
<evidence type="ECO:0000256" key="3">
    <source>
        <dbReference type="ARBA" id="ARBA00022475"/>
    </source>
</evidence>
<evidence type="ECO:0000256" key="13">
    <source>
        <dbReference type="ARBA" id="ARBA00023303"/>
    </source>
</evidence>
<evidence type="ECO:0000256" key="7">
    <source>
        <dbReference type="ARBA" id="ARBA00022837"/>
    </source>
</evidence>
<dbReference type="Gene3D" id="1.10.287.70">
    <property type="match status" value="2"/>
</dbReference>
<dbReference type="PROSITE" id="PS50096">
    <property type="entry name" value="IQ"/>
    <property type="match status" value="1"/>
</dbReference>
<keyword evidence="10" id="KW-0406">Ion transport</keyword>
<feature type="transmembrane region" description="Helical" evidence="17">
    <location>
        <begin position="275"/>
        <end position="297"/>
    </location>
</feature>
<evidence type="ECO:0000256" key="16">
    <source>
        <dbReference type="SAM" id="MobiDB-lite"/>
    </source>
</evidence>
<dbReference type="AlphaFoldDB" id="A0A830HLB8"/>
<keyword evidence="9 17" id="KW-1133">Transmembrane helix</keyword>
<evidence type="ECO:0000256" key="9">
    <source>
        <dbReference type="ARBA" id="ARBA00022989"/>
    </source>
</evidence>
<gene>
    <name evidence="19" type="ORF">PPROV_000617700</name>
</gene>
<keyword evidence="2" id="KW-0813">Transport</keyword>
<feature type="transmembrane region" description="Helical" evidence="17">
    <location>
        <begin position="482"/>
        <end position="508"/>
    </location>
</feature>
<evidence type="ECO:0000256" key="4">
    <source>
        <dbReference type="ARBA" id="ARBA00022568"/>
    </source>
</evidence>
<evidence type="ECO:0000256" key="14">
    <source>
        <dbReference type="ARBA" id="ARBA00061395"/>
    </source>
</evidence>
<keyword evidence="5" id="KW-0107">Calcium channel</keyword>
<dbReference type="PANTHER" id="PTHR45628:SF7">
    <property type="entry name" value="VOLTAGE-DEPENDENT CALCIUM CHANNEL TYPE A SUBUNIT ALPHA-1"/>
    <property type="match status" value="1"/>
</dbReference>
<dbReference type="Pfam" id="PF00520">
    <property type="entry name" value="Ion_trans"/>
    <property type="match status" value="2"/>
</dbReference>
<evidence type="ECO:0000256" key="17">
    <source>
        <dbReference type="SAM" id="Phobius"/>
    </source>
</evidence>
<dbReference type="EMBL" id="BNJQ01000016">
    <property type="protein sequence ID" value="GHP07435.1"/>
    <property type="molecule type" value="Genomic_DNA"/>
</dbReference>
<feature type="domain" description="Ion transport" evidence="18">
    <location>
        <begin position="566"/>
        <end position="797"/>
    </location>
</feature>
<reference evidence="19" key="1">
    <citation type="submission" date="2020-10" db="EMBL/GenBank/DDBJ databases">
        <title>Unveiling of a novel bifunctional photoreceptor, Dualchrome1, isolated from a cosmopolitan green alga.</title>
        <authorList>
            <person name="Suzuki S."/>
            <person name="Kawachi M."/>
        </authorList>
    </citation>
    <scope>NUCLEOTIDE SEQUENCE</scope>
    <source>
        <strain evidence="19">NIES 2893</strain>
    </source>
</reference>
<feature type="region of interest" description="Disordered" evidence="16">
    <location>
        <begin position="42"/>
        <end position="114"/>
    </location>
</feature>
<keyword evidence="3" id="KW-1003">Cell membrane</keyword>
<evidence type="ECO:0000313" key="19">
    <source>
        <dbReference type="EMBL" id="GHP07435.1"/>
    </source>
</evidence>
<comment type="subcellular location">
    <subcellularLocation>
        <location evidence="1">Cell membrane</location>
        <topology evidence="1">Multi-pass membrane protein</topology>
    </subcellularLocation>
</comment>
<keyword evidence="8" id="KW-0851">Voltage-gated channel</keyword>
<dbReference type="GO" id="GO:0098703">
    <property type="term" value="P:calcium ion import across plasma membrane"/>
    <property type="evidence" value="ECO:0007669"/>
    <property type="project" value="TreeGrafter"/>
</dbReference>
<evidence type="ECO:0000256" key="15">
    <source>
        <dbReference type="ARBA" id="ARBA00067459"/>
    </source>
</evidence>
<dbReference type="InterPro" id="IPR005821">
    <property type="entry name" value="Ion_trans_dom"/>
</dbReference>
<evidence type="ECO:0000256" key="6">
    <source>
        <dbReference type="ARBA" id="ARBA00022692"/>
    </source>
</evidence>
<protein>
    <recommendedName>
        <fullName evidence="15">Calcium-channel protein CCH1</fullName>
    </recommendedName>
</protein>
<evidence type="ECO:0000256" key="2">
    <source>
        <dbReference type="ARBA" id="ARBA00022448"/>
    </source>
</evidence>
<feature type="transmembrane region" description="Helical" evidence="17">
    <location>
        <begin position="317"/>
        <end position="338"/>
    </location>
</feature>
<dbReference type="FunFam" id="1.10.287.70:FF:000093">
    <property type="entry name" value="Calcium channel subunit Cch1"/>
    <property type="match status" value="1"/>
</dbReference>
<evidence type="ECO:0000256" key="12">
    <source>
        <dbReference type="ARBA" id="ARBA00023180"/>
    </source>
</evidence>
<feature type="transmembrane region" description="Helical" evidence="17">
    <location>
        <begin position="773"/>
        <end position="794"/>
    </location>
</feature>
<feature type="transmembrane region" description="Helical" evidence="17">
    <location>
        <begin position="624"/>
        <end position="643"/>
    </location>
</feature>
<feature type="transmembrane region" description="Helical" evidence="17">
    <location>
        <begin position="244"/>
        <end position="263"/>
    </location>
</feature>
<evidence type="ECO:0000256" key="5">
    <source>
        <dbReference type="ARBA" id="ARBA00022673"/>
    </source>
</evidence>
<evidence type="ECO:0000313" key="20">
    <source>
        <dbReference type="Proteomes" id="UP000660262"/>
    </source>
</evidence>
<feature type="domain" description="Ion transport" evidence="18">
    <location>
        <begin position="243"/>
        <end position="512"/>
    </location>
</feature>
<sequence>MLQREEIEKRAVNRRASTVAIATRASTLKNMVAFVLGGFRKPGAGAKSVAPEPPEIESPEGSPEVPVRPKSHGRVKMTQSMLEGTDAMERASTPTQQEMEERRRSSRVARKSLAPGSVDAMSIMTSTAAPSGGGFRRFRRASLSMSSGLLVDVYGTGGAMGNKPNADEVMAVAAAASGVGKGSGADIEKGMAYESPVKPSARQRASGDDSDVLPAWIRNDVSLHMFPPGHPVRMQCLEILSSKIYRYSSIVAIALSCFTVMMMEPVGVKSDYDTMILSVNAAVMVYFLFDFLINVIAHGFIFTLEPYILNGWNTMDLVMLIIDVLALFKWAKYYEYGIRAALSLRPLRLLNRFESMRELFGAIIKTMPSIVSVFMLSAVVFLAFDVFAVQQYSGKFFSCNDDSVNGRYDCVGTTIAAIEGAPSAFEIAVPKVWDTPFHNFDDAGRGMLTLVEVASLDEWVDVMFDAMDVTKLYEQPQTNNSWGGAIFFILFVAIGSFLVVRTFIGVFIDQFGFISGSKLLTERQKLWRDMRRIIETMKPRPARLRPTNPFKRLCYDITEHPRYPTVALVVITLDCALQMTYTAGQSNNWAQLLRSMDALFTIVYFLEIIVRFFAYRRFRRWVSYNWNLFEVVIAVGSLFTIYAEEGSGSHSAGRPFRFLRTFRVIRFVPGLSTLLNTIIISMPSLISVVGLLLIVMFIYAGAGTQLFADVKYGESLNRHANFKTFSSSGKLLFQVMTAEGWRGLMNDVGVDYPYCTATPELNDCGYPMSSTSYFVSFVIVCTYIFTNLFVAAILDNITFGLLNEAAIVQPRDLMKFQEVWESFDISATGYLKIHRLGDFMEGLGAPLGRTRPFPVGFLQPVYYEAHYMHVEGKGVPFTPLCETVLNARLGLTALTYDVRKLREAEVEEIFEYGASVVIQKFARGFLVRSRLARLASINAAARSAGSGEL</sequence>
<feature type="transmembrane region" description="Helical" evidence="17">
    <location>
        <begin position="598"/>
        <end position="618"/>
    </location>
</feature>
<keyword evidence="12" id="KW-0325">Glycoprotein</keyword>